<evidence type="ECO:0000259" key="15">
    <source>
        <dbReference type="Pfam" id="PF07715"/>
    </source>
</evidence>
<sequence>MSDNFRRLRALLFVSATFAVPLSAAQAQDAALPADMAATGGGASDIVVTAQKRVQNVKDVPIAVTVIGGNRIEEEQITSFHDIERIAPSFKSLQLGDARASTMNMRGVSSVQGNPGRQSSLGVFIDGVFMARTGMASSQDFLDIERIEVLRGPQGTLFGMNTAGGLIHIITRKPNLSELSGRAEVVIGEYDTLEARGYATAPLIENKLGLSVSAAKSTRGGLLYNSVLDRRVDTENKFNVRGKLYYADDGIDVLLSADYHKETSICCSAVFTRVTGTPATGLGAYPVTVPPGSPYSRITIQDGLSTNPNEGGGVSAEINVAVGDHTLTSLTAWRQWTVRSINDPDSVNWNFLNDFLIYQKHSQFSQELRLASPADQPLTYLAGLFFYDRRSRDYEDLHIGKNPLPPVLLTGQAAITDSRVKDRTYAIFGQAEYKLTDKLTAALGARYTWEPQKFSFDQQSQIYIYPNFGQIYRSRTDKALTWKADLRYAWTPEVTTYVSVARGFKPGGMTMTRVSSLSGLMFEEETNINYEIGLKGIFFDRTLTLNTAAFYTEYNDFQTTAFDGTRYITANAEQFTTQGIEVEGQWAPSRHVSLFFGGSYVDAHYTDFTNGQCTGVAGACDLSGQRLNGSAKWNLNIGGSFSAPITTGLDGYLRLDYAWKSDSYVAQDLDPNSRIAPYGVANARVGIETGDGFSVEVFAKNLFDKKYLLFTYGLPFGAGGHVGYVGAPRLIGVRLSKAF</sequence>
<evidence type="ECO:0000256" key="10">
    <source>
        <dbReference type="ARBA" id="ARBA00023237"/>
    </source>
</evidence>
<dbReference type="AlphaFoldDB" id="A0AA86L4F9"/>
<dbReference type="KEGG" id="sgi:SGRAN_2497"/>
<dbReference type="InterPro" id="IPR039426">
    <property type="entry name" value="TonB-dep_rcpt-like"/>
</dbReference>
<dbReference type="Pfam" id="PF00593">
    <property type="entry name" value="TonB_dep_Rec_b-barrel"/>
    <property type="match status" value="1"/>
</dbReference>
<keyword evidence="13" id="KW-0732">Signal</keyword>
<comment type="subcellular location">
    <subcellularLocation>
        <location evidence="1 11">Cell outer membrane</location>
        <topology evidence="1 11">Multi-pass membrane protein</topology>
    </subcellularLocation>
</comment>
<name>A0AA86L4F9_9SPHN</name>
<dbReference type="Proteomes" id="UP000058599">
    <property type="component" value="Chromosome"/>
</dbReference>
<keyword evidence="3 11" id="KW-1134">Transmembrane beta strand</keyword>
<evidence type="ECO:0000256" key="11">
    <source>
        <dbReference type="PROSITE-ProRule" id="PRU01360"/>
    </source>
</evidence>
<dbReference type="RefSeq" id="WP_067184094.1">
    <property type="nucleotide sequence ID" value="NZ_CP012199.1"/>
</dbReference>
<evidence type="ECO:0000256" key="13">
    <source>
        <dbReference type="SAM" id="SignalP"/>
    </source>
</evidence>
<keyword evidence="2 11" id="KW-0813">Transport</keyword>
<keyword evidence="5 11" id="KW-0812">Transmembrane</keyword>
<dbReference type="InterPro" id="IPR000531">
    <property type="entry name" value="Beta-barrel_TonB"/>
</dbReference>
<feature type="chain" id="PRO_5041680514" evidence="13">
    <location>
        <begin position="25"/>
        <end position="739"/>
    </location>
</feature>
<evidence type="ECO:0000256" key="4">
    <source>
        <dbReference type="ARBA" id="ARBA00022496"/>
    </source>
</evidence>
<evidence type="ECO:0000313" key="17">
    <source>
        <dbReference type="Proteomes" id="UP000058599"/>
    </source>
</evidence>
<keyword evidence="4" id="KW-0410">Iron transport</keyword>
<protein>
    <submittedName>
        <fullName evidence="16">TonB-dependent receptor</fullName>
    </submittedName>
</protein>
<organism evidence="16 17">
    <name type="scientific">Sphingopyxis granuli</name>
    <dbReference type="NCBI Taxonomy" id="267128"/>
    <lineage>
        <taxon>Bacteria</taxon>
        <taxon>Pseudomonadati</taxon>
        <taxon>Pseudomonadota</taxon>
        <taxon>Alphaproteobacteria</taxon>
        <taxon>Sphingomonadales</taxon>
        <taxon>Sphingomonadaceae</taxon>
        <taxon>Sphingopyxis</taxon>
    </lineage>
</organism>
<dbReference type="GO" id="GO:0009279">
    <property type="term" value="C:cell outer membrane"/>
    <property type="evidence" value="ECO:0007669"/>
    <property type="project" value="UniProtKB-SubCell"/>
</dbReference>
<evidence type="ECO:0000256" key="1">
    <source>
        <dbReference type="ARBA" id="ARBA00004571"/>
    </source>
</evidence>
<feature type="domain" description="TonB-dependent receptor plug" evidence="15">
    <location>
        <begin position="57"/>
        <end position="165"/>
    </location>
</feature>
<dbReference type="Pfam" id="PF07715">
    <property type="entry name" value="Plug"/>
    <property type="match status" value="1"/>
</dbReference>
<dbReference type="PROSITE" id="PS52016">
    <property type="entry name" value="TONB_DEPENDENT_REC_3"/>
    <property type="match status" value="1"/>
</dbReference>
<proteinExistence type="inferred from homology"/>
<comment type="similarity">
    <text evidence="11 12">Belongs to the TonB-dependent receptor family.</text>
</comment>
<keyword evidence="17" id="KW-1185">Reference proteome</keyword>
<evidence type="ECO:0000256" key="7">
    <source>
        <dbReference type="ARBA" id="ARBA00023065"/>
    </source>
</evidence>
<reference evidence="16 17" key="1">
    <citation type="journal article" date="2016" name="BMC Genomics">
        <title>Genomic analysis of the nitrate-respiring Sphingopyxis granuli (formerly Sphingomonas macrogoltabida) strain TFA.</title>
        <authorList>
            <person name="Garcia-Romero I."/>
            <person name="Perez-Pulido A.J."/>
            <person name="Gonzalez-Flores Y.E."/>
            <person name="Reyes-Ramirez F."/>
            <person name="Santero E."/>
            <person name="Floriano B."/>
        </authorList>
    </citation>
    <scope>NUCLEOTIDE SEQUENCE [LARGE SCALE GENOMIC DNA]</scope>
    <source>
        <strain evidence="16 17">TFA</strain>
    </source>
</reference>
<evidence type="ECO:0000259" key="14">
    <source>
        <dbReference type="Pfam" id="PF00593"/>
    </source>
</evidence>
<dbReference type="Gene3D" id="2.40.170.20">
    <property type="entry name" value="TonB-dependent receptor, beta-barrel domain"/>
    <property type="match status" value="1"/>
</dbReference>
<feature type="domain" description="TonB-dependent receptor-like beta-barrel" evidence="14">
    <location>
        <begin position="275"/>
        <end position="702"/>
    </location>
</feature>
<dbReference type="PANTHER" id="PTHR32552">
    <property type="entry name" value="FERRICHROME IRON RECEPTOR-RELATED"/>
    <property type="match status" value="1"/>
</dbReference>
<gene>
    <name evidence="16" type="ORF">SGRAN_2497</name>
</gene>
<dbReference type="InterPro" id="IPR012910">
    <property type="entry name" value="Plug_dom"/>
</dbReference>
<keyword evidence="8 12" id="KW-0798">TonB box</keyword>
<dbReference type="CDD" id="cd01347">
    <property type="entry name" value="ligand_gated_channel"/>
    <property type="match status" value="1"/>
</dbReference>
<keyword evidence="16" id="KW-0675">Receptor</keyword>
<dbReference type="SUPFAM" id="SSF56935">
    <property type="entry name" value="Porins"/>
    <property type="match status" value="1"/>
</dbReference>
<evidence type="ECO:0000313" key="16">
    <source>
        <dbReference type="EMBL" id="AMG74857.1"/>
    </source>
</evidence>
<keyword evidence="10 11" id="KW-0998">Cell outer membrane</keyword>
<feature type="signal peptide" evidence="13">
    <location>
        <begin position="1"/>
        <end position="24"/>
    </location>
</feature>
<evidence type="ECO:0000256" key="9">
    <source>
        <dbReference type="ARBA" id="ARBA00023136"/>
    </source>
</evidence>
<evidence type="ECO:0000256" key="2">
    <source>
        <dbReference type="ARBA" id="ARBA00022448"/>
    </source>
</evidence>
<dbReference type="InterPro" id="IPR036942">
    <property type="entry name" value="Beta-barrel_TonB_sf"/>
</dbReference>
<dbReference type="EMBL" id="CP012199">
    <property type="protein sequence ID" value="AMG74857.1"/>
    <property type="molecule type" value="Genomic_DNA"/>
</dbReference>
<evidence type="ECO:0000256" key="8">
    <source>
        <dbReference type="ARBA" id="ARBA00023077"/>
    </source>
</evidence>
<evidence type="ECO:0000256" key="5">
    <source>
        <dbReference type="ARBA" id="ARBA00022692"/>
    </source>
</evidence>
<keyword evidence="7" id="KW-0406">Ion transport</keyword>
<dbReference type="PANTHER" id="PTHR32552:SF81">
    <property type="entry name" value="TONB-DEPENDENT OUTER MEMBRANE RECEPTOR"/>
    <property type="match status" value="1"/>
</dbReference>
<evidence type="ECO:0000256" key="6">
    <source>
        <dbReference type="ARBA" id="ARBA00023004"/>
    </source>
</evidence>
<evidence type="ECO:0000256" key="3">
    <source>
        <dbReference type="ARBA" id="ARBA00022452"/>
    </source>
</evidence>
<keyword evidence="6" id="KW-0408">Iron</keyword>
<evidence type="ECO:0000256" key="12">
    <source>
        <dbReference type="RuleBase" id="RU003357"/>
    </source>
</evidence>
<dbReference type="GO" id="GO:0006826">
    <property type="term" value="P:iron ion transport"/>
    <property type="evidence" value="ECO:0007669"/>
    <property type="project" value="UniProtKB-KW"/>
</dbReference>
<accession>A0AA86L4F9</accession>
<keyword evidence="9 11" id="KW-0472">Membrane</keyword>